<dbReference type="Gene3D" id="3.40.50.1820">
    <property type="entry name" value="alpha/beta hydrolase"/>
    <property type="match status" value="1"/>
</dbReference>
<dbReference type="GO" id="GO:0052689">
    <property type="term" value="F:carboxylic ester hydrolase activity"/>
    <property type="evidence" value="ECO:0007669"/>
    <property type="project" value="TreeGrafter"/>
</dbReference>
<dbReference type="PANTHER" id="PTHR46118">
    <property type="entry name" value="PROTEIN ABHD11"/>
    <property type="match status" value="1"/>
</dbReference>
<protein>
    <recommendedName>
        <fullName evidence="7">sn-1-specific diacylglycerol lipase ABHD11</fullName>
        <ecNumber evidence="3">3.1.1.116</ecNumber>
    </recommendedName>
    <alternativeName>
        <fullName evidence="4">Alpha/beta hydrolase domain-containing protein 11</fullName>
    </alternativeName>
</protein>
<dbReference type="GO" id="GO:0005739">
    <property type="term" value="C:mitochondrion"/>
    <property type="evidence" value="ECO:0007669"/>
    <property type="project" value="TreeGrafter"/>
</dbReference>
<dbReference type="EC" id="3.1.1.116" evidence="3"/>
<evidence type="ECO:0000256" key="11">
    <source>
        <dbReference type="ARBA" id="ARBA00048919"/>
    </source>
</evidence>
<dbReference type="SUPFAM" id="SSF53474">
    <property type="entry name" value="alpha/beta-Hydrolases"/>
    <property type="match status" value="1"/>
</dbReference>
<evidence type="ECO:0000256" key="1">
    <source>
        <dbReference type="ARBA" id="ARBA00008645"/>
    </source>
</evidence>
<dbReference type="FunFam" id="3.40.50.1820:FF:000039">
    <property type="entry name" value="Esterase ybfF"/>
    <property type="match status" value="1"/>
</dbReference>
<organism evidence="13 14">
    <name type="scientific">Hemibagrus wyckioides</name>
    <dbReference type="NCBI Taxonomy" id="337641"/>
    <lineage>
        <taxon>Eukaryota</taxon>
        <taxon>Metazoa</taxon>
        <taxon>Chordata</taxon>
        <taxon>Craniata</taxon>
        <taxon>Vertebrata</taxon>
        <taxon>Euteleostomi</taxon>
        <taxon>Actinopterygii</taxon>
        <taxon>Neopterygii</taxon>
        <taxon>Teleostei</taxon>
        <taxon>Ostariophysi</taxon>
        <taxon>Siluriformes</taxon>
        <taxon>Bagridae</taxon>
        <taxon>Hemibagrus</taxon>
    </lineage>
</organism>
<evidence type="ECO:0000256" key="2">
    <source>
        <dbReference type="ARBA" id="ARBA00022801"/>
    </source>
</evidence>
<dbReference type="Pfam" id="PF00561">
    <property type="entry name" value="Abhydrolase_1"/>
    <property type="match status" value="1"/>
</dbReference>
<evidence type="ECO:0000256" key="7">
    <source>
        <dbReference type="ARBA" id="ARBA00044064"/>
    </source>
</evidence>
<comment type="similarity">
    <text evidence="1">Belongs to the AB hydrolase superfamily.</text>
</comment>
<dbReference type="PANTHER" id="PTHR46118:SF4">
    <property type="entry name" value="PROTEIN ABHD11"/>
    <property type="match status" value="1"/>
</dbReference>
<comment type="catalytic activity">
    <reaction evidence="10">
        <text>1-octadecanoyl-2-(9Z-octadecenoyl)-sn-glycerol + H2O = 2-(9Z-octadecenoyl)-glycerol + octadecanoate + H(+)</text>
        <dbReference type="Rhea" id="RHEA:77103"/>
        <dbReference type="ChEBI" id="CHEBI:15377"/>
        <dbReference type="ChEBI" id="CHEBI:15378"/>
        <dbReference type="ChEBI" id="CHEBI:25629"/>
        <dbReference type="ChEBI" id="CHEBI:73990"/>
        <dbReference type="ChEBI" id="CHEBI:75468"/>
    </reaction>
</comment>
<dbReference type="EMBL" id="JAHKSW010000018">
    <property type="protein sequence ID" value="KAG7321456.1"/>
    <property type="molecule type" value="Genomic_DNA"/>
</dbReference>
<comment type="catalytic activity">
    <reaction evidence="6">
        <text>a 1,3-diacyl-sn-glycerol + H2O = a 1-acyl-sn-glycerol + a fatty acid + H(+)</text>
        <dbReference type="Rhea" id="RHEA:38503"/>
        <dbReference type="ChEBI" id="CHEBI:15377"/>
        <dbReference type="ChEBI" id="CHEBI:15378"/>
        <dbReference type="ChEBI" id="CHEBI:28868"/>
        <dbReference type="ChEBI" id="CHEBI:64683"/>
        <dbReference type="ChEBI" id="CHEBI:77272"/>
    </reaction>
</comment>
<comment type="catalytic activity">
    <reaction evidence="11">
        <text>1-octadecanoyl-2-(5Z,8Z,11Z,14Z-eicosatetraenoyl)-sn-glycerol + H2O = 2-(5Z,8Z,11Z,14Z-eicosatetraenoyl)-glycerol + octadecanoate + H(+)</text>
        <dbReference type="Rhea" id="RHEA:38507"/>
        <dbReference type="ChEBI" id="CHEBI:15377"/>
        <dbReference type="ChEBI" id="CHEBI:15378"/>
        <dbReference type="ChEBI" id="CHEBI:25629"/>
        <dbReference type="ChEBI" id="CHEBI:52392"/>
        <dbReference type="ChEBI" id="CHEBI:75728"/>
    </reaction>
</comment>
<reference evidence="13 14" key="1">
    <citation type="submission" date="2021-06" db="EMBL/GenBank/DDBJ databases">
        <title>Chromosome-level genome assembly of the red-tail catfish (Hemibagrus wyckioides).</title>
        <authorList>
            <person name="Shao F."/>
        </authorList>
    </citation>
    <scope>NUCLEOTIDE SEQUENCE [LARGE SCALE GENOMIC DNA]</scope>
    <source>
        <strain evidence="13">EC202008001</strain>
        <tissue evidence="13">Blood</tissue>
    </source>
</reference>
<evidence type="ECO:0000313" key="13">
    <source>
        <dbReference type="EMBL" id="KAG7321456.1"/>
    </source>
</evidence>
<dbReference type="OrthoDB" id="8119704at2759"/>
<comment type="caution">
    <text evidence="13">The sequence shown here is derived from an EMBL/GenBank/DDBJ whole genome shotgun (WGS) entry which is preliminary data.</text>
</comment>
<evidence type="ECO:0000256" key="5">
    <source>
        <dbReference type="ARBA" id="ARBA00043667"/>
    </source>
</evidence>
<evidence type="ECO:0000259" key="12">
    <source>
        <dbReference type="Pfam" id="PF00561"/>
    </source>
</evidence>
<evidence type="ECO:0000256" key="10">
    <source>
        <dbReference type="ARBA" id="ARBA00048513"/>
    </source>
</evidence>
<dbReference type="Proteomes" id="UP000824219">
    <property type="component" value="Linkage Group LG18"/>
</dbReference>
<gene>
    <name evidence="13" type="ORF">KOW79_015871</name>
</gene>
<feature type="domain" description="AB hydrolase-1" evidence="12">
    <location>
        <begin position="106"/>
        <end position="341"/>
    </location>
</feature>
<comment type="catalytic activity">
    <reaction evidence="9">
        <text>1,2-didecanoylglycerol + H2O = decanoylglycerol + decanoate + H(+)</text>
        <dbReference type="Rhea" id="RHEA:48596"/>
        <dbReference type="ChEBI" id="CHEBI:11152"/>
        <dbReference type="ChEBI" id="CHEBI:15377"/>
        <dbReference type="ChEBI" id="CHEBI:15378"/>
        <dbReference type="ChEBI" id="CHEBI:27689"/>
        <dbReference type="ChEBI" id="CHEBI:90605"/>
    </reaction>
</comment>
<evidence type="ECO:0000256" key="6">
    <source>
        <dbReference type="ARBA" id="ARBA00043742"/>
    </source>
</evidence>
<comment type="catalytic activity">
    <reaction evidence="5">
        <text>a 1,2-diacyl-sn-glycerol + H2O = a 2-acylglycerol + a fatty acid + H(+)</text>
        <dbReference type="Rhea" id="RHEA:33275"/>
        <dbReference type="ChEBI" id="CHEBI:15377"/>
        <dbReference type="ChEBI" id="CHEBI:15378"/>
        <dbReference type="ChEBI" id="CHEBI:17389"/>
        <dbReference type="ChEBI" id="CHEBI:17815"/>
        <dbReference type="ChEBI" id="CHEBI:28868"/>
        <dbReference type="EC" id="3.1.1.116"/>
    </reaction>
</comment>
<evidence type="ECO:0000256" key="4">
    <source>
        <dbReference type="ARBA" id="ARBA00042703"/>
    </source>
</evidence>
<evidence type="ECO:0000256" key="8">
    <source>
        <dbReference type="ARBA" id="ARBA00048283"/>
    </source>
</evidence>
<dbReference type="AlphaFoldDB" id="A0A9D3SEK2"/>
<dbReference type="InterPro" id="IPR029058">
    <property type="entry name" value="AB_hydrolase_fold"/>
</dbReference>
<keyword evidence="14" id="KW-1185">Reference proteome</keyword>
<comment type="catalytic activity">
    <reaction evidence="8">
        <text>1-octadecanoyl-2-(4Z,7Z,10Z,13Z,16Z,19Z-docosahexaenoyl)-sn-glycerol + H2O = 2-(4Z,7Z,10Z,13Z,16Z,19Z-docosahexaenoyl)-glycerol + octadecanoate + H(+)</text>
        <dbReference type="Rhea" id="RHEA:77107"/>
        <dbReference type="ChEBI" id="CHEBI:15377"/>
        <dbReference type="ChEBI" id="CHEBI:15378"/>
        <dbReference type="ChEBI" id="CHEBI:25629"/>
        <dbReference type="ChEBI" id="CHEBI:77129"/>
        <dbReference type="ChEBI" id="CHEBI:186738"/>
    </reaction>
</comment>
<evidence type="ECO:0000256" key="9">
    <source>
        <dbReference type="ARBA" id="ARBA00048504"/>
    </source>
</evidence>
<evidence type="ECO:0000313" key="14">
    <source>
        <dbReference type="Proteomes" id="UP000824219"/>
    </source>
</evidence>
<dbReference type="InterPro" id="IPR000073">
    <property type="entry name" value="AB_hydrolase_1"/>
</dbReference>
<evidence type="ECO:0000256" key="3">
    <source>
        <dbReference type="ARBA" id="ARBA00026104"/>
    </source>
</evidence>
<proteinExistence type="inferred from homology"/>
<sequence>MTSRRKSRQDVSAACARLRSCRVDLNESSLACSFSPMVSVTMSVLCRVLTRGLFRGQLQRPSPAGLQYFCSGVSRLDGGQRDSAALSTSPVNLSYDVYDGKEDGVPLVFLHGLFGSKSNFTSIAKSLVQRTGRKVLTVDARNHGNSAHSPGLTYEAMTNDLKHLLNQLHIGKCILIGHSMGGKTAMTTALSQPSLVERLVVVDISPVPTSARTFMKGYIDAMKEVKIPSNIPRSTARRVAEDQLRKHVKEHSVRHFLLTNLVEQNGHYAWRINLEAISNHLMDLMGFPEFNTTYDGPTLFLGGSNSEYVSSEDYPEIQRLFPYADIQYIPDAGHWIHADKPLDFISSIITFVQS</sequence>
<accession>A0A9D3SEK2</accession>
<dbReference type="PRINTS" id="PR00111">
    <property type="entry name" value="ABHYDROLASE"/>
</dbReference>
<name>A0A9D3SEK2_9TELE</name>
<keyword evidence="2" id="KW-0378">Hydrolase</keyword>